<organism evidence="1 2">
    <name type="scientific">Caballeronia sordidicola</name>
    <name type="common">Burkholderia sordidicola</name>
    <dbReference type="NCBI Taxonomy" id="196367"/>
    <lineage>
        <taxon>Bacteria</taxon>
        <taxon>Pseudomonadati</taxon>
        <taxon>Pseudomonadota</taxon>
        <taxon>Betaproteobacteria</taxon>
        <taxon>Burkholderiales</taxon>
        <taxon>Burkholderiaceae</taxon>
        <taxon>Caballeronia</taxon>
    </lineage>
</organism>
<sequence length="49" mass="5265">MPGHHAILDFRWAHVNADHIGNLPAAIITPRARHTGAVSTTQTSNELAP</sequence>
<evidence type="ECO:0000313" key="1">
    <source>
        <dbReference type="EMBL" id="OTP67688.1"/>
    </source>
</evidence>
<accession>A0A242M8U5</accession>
<proteinExistence type="predicted"/>
<reference evidence="1 2" key="1">
    <citation type="submission" date="2017-03" db="EMBL/GenBank/DDBJ databases">
        <title>Genome analysis of strain PAMC 26577.</title>
        <authorList>
            <person name="Oh H.-M."/>
            <person name="Yang J.-A."/>
        </authorList>
    </citation>
    <scope>NUCLEOTIDE SEQUENCE [LARGE SCALE GENOMIC DNA]</scope>
    <source>
        <strain evidence="1 2">PAMC 26577</strain>
    </source>
</reference>
<protein>
    <submittedName>
        <fullName evidence="1">Uncharacterized protein</fullName>
    </submittedName>
</protein>
<gene>
    <name evidence="1" type="ORF">PAMC26577_36090</name>
</gene>
<dbReference type="Proteomes" id="UP000195221">
    <property type="component" value="Unassembled WGS sequence"/>
</dbReference>
<comment type="caution">
    <text evidence="1">The sequence shown here is derived from an EMBL/GenBank/DDBJ whole genome shotgun (WGS) entry which is preliminary data.</text>
</comment>
<evidence type="ECO:0000313" key="2">
    <source>
        <dbReference type="Proteomes" id="UP000195221"/>
    </source>
</evidence>
<dbReference type="EMBL" id="NBTZ01000151">
    <property type="protein sequence ID" value="OTP67688.1"/>
    <property type="molecule type" value="Genomic_DNA"/>
</dbReference>
<dbReference type="AlphaFoldDB" id="A0A242M8U5"/>
<name>A0A242M8U5_CABSO</name>